<dbReference type="InterPro" id="IPR036286">
    <property type="entry name" value="LexA/Signal_pep-like_sf"/>
</dbReference>
<evidence type="ECO:0000256" key="7">
    <source>
        <dbReference type="PIRSR" id="PIRSR600223-1"/>
    </source>
</evidence>
<feature type="region of interest" description="Disordered" evidence="10">
    <location>
        <begin position="95"/>
        <end position="118"/>
    </location>
</feature>
<accession>A0AAV3X874</accession>
<comment type="similarity">
    <text evidence="3 9">Belongs to the peptidase S26 family.</text>
</comment>
<evidence type="ECO:0000256" key="2">
    <source>
        <dbReference type="ARBA" id="ARBA00004401"/>
    </source>
</evidence>
<evidence type="ECO:0000256" key="8">
    <source>
        <dbReference type="RuleBase" id="RU003993"/>
    </source>
</evidence>
<dbReference type="InterPro" id="IPR019533">
    <property type="entry name" value="Peptidase_S26"/>
</dbReference>
<evidence type="ECO:0000313" key="13">
    <source>
        <dbReference type="Proteomes" id="UP001050975"/>
    </source>
</evidence>
<dbReference type="InterPro" id="IPR019756">
    <property type="entry name" value="Pept_S26A_signal_pept_1_Ser-AS"/>
</dbReference>
<name>A0AAV3X874_9CYAN</name>
<feature type="active site" evidence="7">
    <location>
        <position position="52"/>
    </location>
</feature>
<protein>
    <recommendedName>
        <fullName evidence="4 8">Signal peptidase I</fullName>
        <ecNumber evidence="4 8">3.4.21.89</ecNumber>
    </recommendedName>
</protein>
<organism evidence="12 13">
    <name type="scientific">Microseira wollei NIES-4236</name>
    <dbReference type="NCBI Taxonomy" id="2530354"/>
    <lineage>
        <taxon>Bacteria</taxon>
        <taxon>Bacillati</taxon>
        <taxon>Cyanobacteriota</taxon>
        <taxon>Cyanophyceae</taxon>
        <taxon>Oscillatoriophycideae</taxon>
        <taxon>Aerosakkonematales</taxon>
        <taxon>Aerosakkonemataceae</taxon>
        <taxon>Microseira</taxon>
    </lineage>
</organism>
<evidence type="ECO:0000256" key="5">
    <source>
        <dbReference type="ARBA" id="ARBA00022670"/>
    </source>
</evidence>
<dbReference type="AlphaFoldDB" id="A0AAV3X874"/>
<dbReference type="PROSITE" id="PS00501">
    <property type="entry name" value="SPASE_I_1"/>
    <property type="match status" value="1"/>
</dbReference>
<dbReference type="RefSeq" id="WP_226581595.1">
    <property type="nucleotide sequence ID" value="NZ_BLAY01000043.1"/>
</dbReference>
<dbReference type="PROSITE" id="PS00760">
    <property type="entry name" value="SPASE_I_2"/>
    <property type="match status" value="1"/>
</dbReference>
<evidence type="ECO:0000256" key="9">
    <source>
        <dbReference type="RuleBase" id="RU362042"/>
    </source>
</evidence>
<evidence type="ECO:0000256" key="3">
    <source>
        <dbReference type="ARBA" id="ARBA00009370"/>
    </source>
</evidence>
<dbReference type="Gene3D" id="2.10.109.10">
    <property type="entry name" value="Umud Fragment, subunit A"/>
    <property type="match status" value="1"/>
</dbReference>
<dbReference type="Proteomes" id="UP001050975">
    <property type="component" value="Unassembled WGS sequence"/>
</dbReference>
<dbReference type="InterPro" id="IPR000223">
    <property type="entry name" value="Pept_S26A_signal_pept_1"/>
</dbReference>
<dbReference type="InterPro" id="IPR019758">
    <property type="entry name" value="Pept_S26A_signal_pept_1_CS"/>
</dbReference>
<dbReference type="PRINTS" id="PR00727">
    <property type="entry name" value="LEADERPTASE"/>
</dbReference>
<evidence type="ECO:0000256" key="10">
    <source>
        <dbReference type="SAM" id="MobiDB-lite"/>
    </source>
</evidence>
<dbReference type="Pfam" id="PF10502">
    <property type="entry name" value="Peptidase_S26"/>
    <property type="match status" value="1"/>
</dbReference>
<dbReference type="GO" id="GO:0009003">
    <property type="term" value="F:signal peptidase activity"/>
    <property type="evidence" value="ECO:0007669"/>
    <property type="project" value="UniProtKB-EC"/>
</dbReference>
<dbReference type="SUPFAM" id="SSF51306">
    <property type="entry name" value="LexA/Signal peptidase"/>
    <property type="match status" value="1"/>
</dbReference>
<evidence type="ECO:0000256" key="4">
    <source>
        <dbReference type="ARBA" id="ARBA00013208"/>
    </source>
</evidence>
<dbReference type="EMBL" id="BLAY01000043">
    <property type="protein sequence ID" value="GET38358.1"/>
    <property type="molecule type" value="Genomic_DNA"/>
</dbReference>
<dbReference type="GO" id="GO:0006465">
    <property type="term" value="P:signal peptide processing"/>
    <property type="evidence" value="ECO:0007669"/>
    <property type="project" value="InterPro"/>
</dbReference>
<keyword evidence="13" id="KW-1185">Reference proteome</keyword>
<dbReference type="PANTHER" id="PTHR43390">
    <property type="entry name" value="SIGNAL PEPTIDASE I"/>
    <property type="match status" value="1"/>
</dbReference>
<evidence type="ECO:0000259" key="11">
    <source>
        <dbReference type="Pfam" id="PF10502"/>
    </source>
</evidence>
<gene>
    <name evidence="12" type="ORF">MiSe_31140</name>
</gene>
<dbReference type="GO" id="GO:0005886">
    <property type="term" value="C:plasma membrane"/>
    <property type="evidence" value="ECO:0007669"/>
    <property type="project" value="UniProtKB-SubCell"/>
</dbReference>
<sequence length="224" mass="24994">MTRVQKQVPDNTSNQNSDNAWLEAVKTIGLSAVLAFGIRTFVAEARYIPSGSMLPTLQINDRLIVDKISYRFNDPQRGDIVVFMPPQKAASCFSNFPDPNPNNNNWADSSSDTTTQNNPKLKDAFIKRVVGLPGDKVEVKGEQLFINGQKLPEKYIDAPPSYQFGPVTVPPKYYLVLGDNRNNSCDSHFWGPVPRDNIIGKAVVRFWPLNRMGGLTPQPLYPAK</sequence>
<comment type="caution">
    <text evidence="12">The sequence shown here is derived from an EMBL/GenBank/DDBJ whole genome shotgun (WGS) entry which is preliminary data.</text>
</comment>
<dbReference type="CDD" id="cd06530">
    <property type="entry name" value="S26_SPase_I"/>
    <property type="match status" value="1"/>
</dbReference>
<evidence type="ECO:0000313" key="12">
    <source>
        <dbReference type="EMBL" id="GET38358.1"/>
    </source>
</evidence>
<keyword evidence="6 8" id="KW-0378">Hydrolase</keyword>
<evidence type="ECO:0000256" key="6">
    <source>
        <dbReference type="ARBA" id="ARBA00022801"/>
    </source>
</evidence>
<dbReference type="PANTHER" id="PTHR43390:SF1">
    <property type="entry name" value="CHLOROPLAST PROCESSING PEPTIDASE"/>
    <property type="match status" value="1"/>
</dbReference>
<dbReference type="PROSITE" id="PS00761">
    <property type="entry name" value="SPASE_I_3"/>
    <property type="match status" value="1"/>
</dbReference>
<dbReference type="EC" id="3.4.21.89" evidence="4 8"/>
<feature type="domain" description="Peptidase S26" evidence="11">
    <location>
        <begin position="22"/>
        <end position="207"/>
    </location>
</feature>
<dbReference type="InterPro" id="IPR019757">
    <property type="entry name" value="Pept_S26A_signal_pept_1_Lys-AS"/>
</dbReference>
<dbReference type="GO" id="GO:0004252">
    <property type="term" value="F:serine-type endopeptidase activity"/>
    <property type="evidence" value="ECO:0007669"/>
    <property type="project" value="InterPro"/>
</dbReference>
<comment type="catalytic activity">
    <reaction evidence="1 8">
        <text>Cleavage of hydrophobic, N-terminal signal or leader sequences from secreted and periplasmic proteins.</text>
        <dbReference type="EC" id="3.4.21.89"/>
    </reaction>
</comment>
<proteinExistence type="inferred from homology"/>
<feature type="compositionally biased region" description="Low complexity" evidence="10">
    <location>
        <begin position="95"/>
        <end position="115"/>
    </location>
</feature>
<keyword evidence="5 8" id="KW-0645">Protease</keyword>
<comment type="subcellular location">
    <subcellularLocation>
        <location evidence="2">Cell membrane</location>
        <topology evidence="2">Single-pass type II membrane protein</topology>
    </subcellularLocation>
    <subcellularLocation>
        <location evidence="9">Membrane</location>
        <topology evidence="9">Single-pass type II membrane protein</topology>
    </subcellularLocation>
</comment>
<dbReference type="NCBIfam" id="TIGR02227">
    <property type="entry name" value="sigpep_I_bact"/>
    <property type="match status" value="1"/>
</dbReference>
<reference evidence="12" key="1">
    <citation type="submission" date="2019-10" db="EMBL/GenBank/DDBJ databases">
        <title>Draft genome sequece of Microseira wollei NIES-4236.</title>
        <authorList>
            <person name="Yamaguchi H."/>
            <person name="Suzuki S."/>
            <person name="Kawachi M."/>
        </authorList>
    </citation>
    <scope>NUCLEOTIDE SEQUENCE</scope>
    <source>
        <strain evidence="12">NIES-4236</strain>
    </source>
</reference>
<feature type="active site" evidence="7">
    <location>
        <position position="127"/>
    </location>
</feature>
<evidence type="ECO:0000256" key="1">
    <source>
        <dbReference type="ARBA" id="ARBA00000677"/>
    </source>
</evidence>